<comment type="similarity">
    <text evidence="2">Belongs to the beta-2-microglobulin family.</text>
</comment>
<sequence>MSERNLFTGILPSNSMREMNDWPVWLWAVLQRLHILTRSTFLLYFSFASRRDKQLSEGPATTKTENMKAVLCLAVIAAFYCAVEAKYSPPKTQVYSRNPGEYGKENVLICHVSDFHPPDITITLLKNGDEIPDAKQTDLVFNQDWHFHLTKHVAFTPKEGEKYTCKVTHGQDTKTYGWESNM</sequence>
<reference evidence="9" key="1">
    <citation type="submission" date="2025-08" db="UniProtKB">
        <authorList>
            <consortium name="Ensembl"/>
        </authorList>
    </citation>
    <scope>IDENTIFICATION</scope>
</reference>
<keyword evidence="10" id="KW-1185">Reference proteome</keyword>
<dbReference type="GO" id="GO:0005576">
    <property type="term" value="C:extracellular region"/>
    <property type="evidence" value="ECO:0007669"/>
    <property type="project" value="UniProtKB-SubCell"/>
</dbReference>
<evidence type="ECO:0000256" key="5">
    <source>
        <dbReference type="ARBA" id="ARBA00022525"/>
    </source>
</evidence>
<reference evidence="9" key="2">
    <citation type="submission" date="2025-09" db="UniProtKB">
        <authorList>
            <consortium name="Ensembl"/>
        </authorList>
    </citation>
    <scope>IDENTIFICATION</scope>
</reference>
<dbReference type="PANTHER" id="PTHR19944">
    <property type="entry name" value="MHC CLASS II-RELATED"/>
    <property type="match status" value="1"/>
</dbReference>
<protein>
    <recommendedName>
        <fullName evidence="3">Beta-2-microglobulin</fullName>
    </recommendedName>
</protein>
<dbReference type="InterPro" id="IPR003006">
    <property type="entry name" value="Ig/MHC_CS"/>
</dbReference>
<evidence type="ECO:0000313" key="10">
    <source>
        <dbReference type="Proteomes" id="UP000472276"/>
    </source>
</evidence>
<dbReference type="InterPro" id="IPR050160">
    <property type="entry name" value="MHC/Immunoglobulin"/>
</dbReference>
<evidence type="ECO:0000259" key="8">
    <source>
        <dbReference type="PROSITE" id="PS50835"/>
    </source>
</evidence>
<dbReference type="Gene3D" id="2.60.40.10">
    <property type="entry name" value="Immunoglobulins"/>
    <property type="match status" value="1"/>
</dbReference>
<dbReference type="InterPro" id="IPR003597">
    <property type="entry name" value="Ig_C1-set"/>
</dbReference>
<dbReference type="InterPro" id="IPR007110">
    <property type="entry name" value="Ig-like_dom"/>
</dbReference>
<organism evidence="9 10">
    <name type="scientific">Oreochromis aureus</name>
    <name type="common">Israeli tilapia</name>
    <name type="synonym">Chromis aureus</name>
    <dbReference type="NCBI Taxonomy" id="47969"/>
    <lineage>
        <taxon>Eukaryota</taxon>
        <taxon>Metazoa</taxon>
        <taxon>Chordata</taxon>
        <taxon>Craniata</taxon>
        <taxon>Vertebrata</taxon>
        <taxon>Euteleostomi</taxon>
        <taxon>Actinopterygii</taxon>
        <taxon>Neopterygii</taxon>
        <taxon>Teleostei</taxon>
        <taxon>Neoteleostei</taxon>
        <taxon>Acanthomorphata</taxon>
        <taxon>Ovalentaria</taxon>
        <taxon>Cichlomorphae</taxon>
        <taxon>Cichliformes</taxon>
        <taxon>Cichlidae</taxon>
        <taxon>African cichlids</taxon>
        <taxon>Pseudocrenilabrinae</taxon>
        <taxon>Oreochromini</taxon>
        <taxon>Oreochromis</taxon>
    </lineage>
</organism>
<dbReference type="SUPFAM" id="SSF48726">
    <property type="entry name" value="Immunoglobulin"/>
    <property type="match status" value="1"/>
</dbReference>
<evidence type="ECO:0000313" key="9">
    <source>
        <dbReference type="Ensembl" id="ENSOABP00000057066.2"/>
    </source>
</evidence>
<dbReference type="PROSITE" id="PS50835">
    <property type="entry name" value="IG_LIKE"/>
    <property type="match status" value="1"/>
</dbReference>
<dbReference type="Proteomes" id="UP000472276">
    <property type="component" value="Unassembled WGS sequence"/>
</dbReference>
<dbReference type="PROSITE" id="PS00290">
    <property type="entry name" value="IG_MHC"/>
    <property type="match status" value="1"/>
</dbReference>
<evidence type="ECO:0000256" key="7">
    <source>
        <dbReference type="ARBA" id="ARBA00023319"/>
    </source>
</evidence>
<evidence type="ECO:0000256" key="6">
    <source>
        <dbReference type="ARBA" id="ARBA00022859"/>
    </source>
</evidence>
<name>A0A668VXV8_OREAU</name>
<keyword evidence="6" id="KW-0391">Immunity</keyword>
<evidence type="ECO:0000256" key="3">
    <source>
        <dbReference type="ARBA" id="ARBA00018767"/>
    </source>
</evidence>
<dbReference type="InterPro" id="IPR036179">
    <property type="entry name" value="Ig-like_dom_sf"/>
</dbReference>
<dbReference type="GO" id="GO:0002474">
    <property type="term" value="P:antigen processing and presentation of peptide antigen via MHC class I"/>
    <property type="evidence" value="ECO:0007669"/>
    <property type="project" value="UniProtKB-KW"/>
</dbReference>
<keyword evidence="4" id="KW-0490">MHC I</keyword>
<gene>
    <name evidence="9" type="primary">LOC116332120</name>
</gene>
<feature type="domain" description="Ig-like" evidence="8">
    <location>
        <begin position="89"/>
        <end position="177"/>
    </location>
</feature>
<dbReference type="GO" id="GO:0010038">
    <property type="term" value="P:response to metal ion"/>
    <property type="evidence" value="ECO:0007669"/>
    <property type="project" value="UniProtKB-ARBA"/>
</dbReference>
<evidence type="ECO:0000256" key="4">
    <source>
        <dbReference type="ARBA" id="ARBA00022451"/>
    </source>
</evidence>
<accession>A0A668VXV8</accession>
<dbReference type="FunFam" id="2.60.40.10:FF:001005">
    <property type="entry name" value="Beta-2-microglobulin"/>
    <property type="match status" value="1"/>
</dbReference>
<dbReference type="OMA" id="FNQDWHF"/>
<evidence type="ECO:0000256" key="2">
    <source>
        <dbReference type="ARBA" id="ARBA00009564"/>
    </source>
</evidence>
<keyword evidence="7" id="KW-0393">Immunoglobulin domain</keyword>
<dbReference type="PANTHER" id="PTHR19944:SF62">
    <property type="entry name" value="BETA-2-MICROGLOBULIN"/>
    <property type="match status" value="1"/>
</dbReference>
<dbReference type="AlphaFoldDB" id="A0A668VXV8"/>
<proteinExistence type="inferred from homology"/>
<dbReference type="Pfam" id="PF07654">
    <property type="entry name" value="C1-set"/>
    <property type="match status" value="1"/>
</dbReference>
<dbReference type="GO" id="GO:0042612">
    <property type="term" value="C:MHC class I protein complex"/>
    <property type="evidence" value="ECO:0007669"/>
    <property type="project" value="UniProtKB-KW"/>
</dbReference>
<dbReference type="InterPro" id="IPR013783">
    <property type="entry name" value="Ig-like_fold"/>
</dbReference>
<dbReference type="SMART" id="SM00407">
    <property type="entry name" value="IGc1"/>
    <property type="match status" value="1"/>
</dbReference>
<dbReference type="Ensembl" id="ENSOABT00000058507.2">
    <property type="protein sequence ID" value="ENSOABP00000057066.2"/>
    <property type="gene ID" value="ENSOABG00000025119.2"/>
</dbReference>
<comment type="subcellular location">
    <subcellularLocation>
        <location evidence="1">Secreted</location>
    </subcellularLocation>
</comment>
<evidence type="ECO:0000256" key="1">
    <source>
        <dbReference type="ARBA" id="ARBA00004613"/>
    </source>
</evidence>
<keyword evidence="5" id="KW-0964">Secreted</keyword>